<keyword evidence="3" id="KW-1185">Reference proteome</keyword>
<keyword evidence="1" id="KW-0472">Membrane</keyword>
<evidence type="ECO:0000313" key="3">
    <source>
        <dbReference type="Proteomes" id="UP001064087"/>
    </source>
</evidence>
<proteinExistence type="predicted"/>
<feature type="transmembrane region" description="Helical" evidence="1">
    <location>
        <begin position="21"/>
        <end position="39"/>
    </location>
</feature>
<sequence>MTRDEMNRELRMHSATFPAVLVVYGILVGTLVLSAMAITA</sequence>
<accession>A0ABY6DHE2</accession>
<evidence type="ECO:0000313" key="2">
    <source>
        <dbReference type="EMBL" id="UXX84388.1"/>
    </source>
</evidence>
<protein>
    <submittedName>
        <fullName evidence="2">Uncharacterized protein</fullName>
    </submittedName>
</protein>
<dbReference type="RefSeq" id="WP_263048687.1">
    <property type="nucleotide sequence ID" value="NZ_CP106738.1"/>
</dbReference>
<evidence type="ECO:0000256" key="1">
    <source>
        <dbReference type="SAM" id="Phobius"/>
    </source>
</evidence>
<organism evidence="2 3">
    <name type="scientific">Roseovarius pelagicus</name>
    <dbReference type="NCBI Taxonomy" id="2980108"/>
    <lineage>
        <taxon>Bacteria</taxon>
        <taxon>Pseudomonadati</taxon>
        <taxon>Pseudomonadota</taxon>
        <taxon>Alphaproteobacteria</taxon>
        <taxon>Rhodobacterales</taxon>
        <taxon>Roseobacteraceae</taxon>
        <taxon>Roseovarius</taxon>
    </lineage>
</organism>
<gene>
    <name evidence="2" type="ORF">N7U68_07035</name>
</gene>
<dbReference type="EMBL" id="CP106738">
    <property type="protein sequence ID" value="UXX84388.1"/>
    <property type="molecule type" value="Genomic_DNA"/>
</dbReference>
<dbReference type="Proteomes" id="UP001064087">
    <property type="component" value="Chromosome"/>
</dbReference>
<reference evidence="2" key="1">
    <citation type="submission" date="2022-10" db="EMBL/GenBank/DDBJ databases">
        <title>Roseovarius pelagicus sp. nov., isolated from Arctic seawater.</title>
        <authorList>
            <person name="Hong Y.W."/>
            <person name="Hwang C.Y."/>
        </authorList>
    </citation>
    <scope>NUCLEOTIDE SEQUENCE</scope>
    <source>
        <strain evidence="2">HL-MP18</strain>
    </source>
</reference>
<keyword evidence="1" id="KW-1133">Transmembrane helix</keyword>
<keyword evidence="1" id="KW-0812">Transmembrane</keyword>
<name>A0ABY6DHE2_9RHOB</name>